<organism evidence="6 7">
    <name type="scientific">Xenorhabdus kozodoii</name>
    <dbReference type="NCBI Taxonomy" id="351676"/>
    <lineage>
        <taxon>Bacteria</taxon>
        <taxon>Pseudomonadati</taxon>
        <taxon>Pseudomonadota</taxon>
        <taxon>Gammaproteobacteria</taxon>
        <taxon>Enterobacterales</taxon>
        <taxon>Morganellaceae</taxon>
        <taxon>Xenorhabdus</taxon>
    </lineage>
</organism>
<dbReference type="Proteomes" id="UP000221101">
    <property type="component" value="Unassembled WGS sequence"/>
</dbReference>
<comment type="function">
    <text evidence="4">Accelerates the degradation of transcripts by removing pyrophosphate from the 5'-end of triphosphorylated RNA, leading to a more labile monophosphorylated state that can stimulate subsequent ribonuclease cleavage.</text>
</comment>
<dbReference type="EMBL" id="NJCX01000017">
    <property type="protein sequence ID" value="PHM72127.1"/>
    <property type="molecule type" value="Genomic_DNA"/>
</dbReference>
<dbReference type="InterPro" id="IPR015797">
    <property type="entry name" value="NUDIX_hydrolase-like_dom_sf"/>
</dbReference>
<reference evidence="6 7" key="1">
    <citation type="journal article" date="2017" name="Nat. Microbiol.">
        <title>Natural product diversity associated with the nematode symbionts Photorhabdus and Xenorhabdus.</title>
        <authorList>
            <person name="Tobias N.J."/>
            <person name="Wolff H."/>
            <person name="Djahanschiri B."/>
            <person name="Grundmann F."/>
            <person name="Kronenwerth M."/>
            <person name="Shi Y.M."/>
            <person name="Simonyi S."/>
            <person name="Grun P."/>
            <person name="Shapiro-Ilan D."/>
            <person name="Pidot S.J."/>
            <person name="Stinear T.P."/>
            <person name="Ebersberger I."/>
            <person name="Bode H.B."/>
        </authorList>
    </citation>
    <scope>NUCLEOTIDE SEQUENCE [LARGE SCALE GENOMIC DNA]</scope>
    <source>
        <strain evidence="6 7">DSM 17907</strain>
    </source>
</reference>
<protein>
    <recommendedName>
        <fullName evidence="4">RNA pyrophosphohydrolase</fullName>
        <ecNumber evidence="4">3.6.1.-</ecNumber>
    </recommendedName>
    <alternativeName>
        <fullName evidence="4">(Di)nucleoside polyphosphate hydrolase</fullName>
    </alternativeName>
</protein>
<evidence type="ECO:0000256" key="4">
    <source>
        <dbReference type="HAMAP-Rule" id="MF_00298"/>
    </source>
</evidence>
<evidence type="ECO:0000259" key="5">
    <source>
        <dbReference type="PROSITE" id="PS51462"/>
    </source>
</evidence>
<evidence type="ECO:0000256" key="1">
    <source>
        <dbReference type="ARBA" id="ARBA00001936"/>
    </source>
</evidence>
<dbReference type="NCBIfam" id="NF001938">
    <property type="entry name" value="PRK00714.1-5"/>
    <property type="match status" value="1"/>
</dbReference>
<comment type="cofactor">
    <cofactor evidence="1">
        <name>Mn(2+)</name>
        <dbReference type="ChEBI" id="CHEBI:29035"/>
    </cofactor>
</comment>
<dbReference type="PANTHER" id="PTHR23114:SF17">
    <property type="entry name" value="M7GPPPN-MRNA HYDROLASE"/>
    <property type="match status" value="1"/>
</dbReference>
<dbReference type="Pfam" id="PF00293">
    <property type="entry name" value="NUDIX"/>
    <property type="match status" value="1"/>
</dbReference>
<dbReference type="GO" id="GO:0006402">
    <property type="term" value="P:mRNA catabolic process"/>
    <property type="evidence" value="ECO:0007669"/>
    <property type="project" value="TreeGrafter"/>
</dbReference>
<dbReference type="CDD" id="cd03671">
    <property type="entry name" value="NUDIX_Ap4A_hydrolase_plant_like"/>
    <property type="match status" value="1"/>
</dbReference>
<gene>
    <name evidence="4" type="primary">rppH</name>
    <name evidence="4" type="synonym">nudH</name>
    <name evidence="6" type="ORF">Xkoz_02522</name>
</gene>
<comment type="similarity">
    <text evidence="4">Belongs to the Nudix hydrolase family. RppH subfamily.</text>
</comment>
<dbReference type="RefSeq" id="WP_099142485.1">
    <property type="nucleotide sequence ID" value="NZ_CAWNOR010000050.1"/>
</dbReference>
<dbReference type="NCBIfam" id="NF001934">
    <property type="entry name" value="PRK00714.1-1"/>
    <property type="match status" value="1"/>
</dbReference>
<evidence type="ECO:0000313" key="7">
    <source>
        <dbReference type="Proteomes" id="UP000221101"/>
    </source>
</evidence>
<feature type="domain" description="Nudix hydrolase" evidence="5">
    <location>
        <begin position="6"/>
        <end position="149"/>
    </location>
</feature>
<sequence>MIDDDGYRPNVGIVICNRQGQVLWARRYGQHSWQFPQGGINPGESPEQAMYRELFEEVGLSRKDVRVLASTRSWLRYKLPKRLVRWDTKPVCIGQKQRWFLLQLLCDEADINVQRSKAPEFDGWRWVSYWYPVRQVVSFKRDVYRRVMKEFSSIVMSTQEPVSLLHSPYLYRRRKS</sequence>
<keyword evidence="3 4" id="KW-0378">Hydrolase</keyword>
<name>A0A2D0L9M6_9GAMM</name>
<dbReference type="InterPro" id="IPR020476">
    <property type="entry name" value="Nudix_hydrolase"/>
</dbReference>
<dbReference type="SUPFAM" id="SSF55811">
    <property type="entry name" value="Nudix"/>
    <property type="match status" value="1"/>
</dbReference>
<dbReference type="PRINTS" id="PR00502">
    <property type="entry name" value="NUDIXFAMILY"/>
</dbReference>
<dbReference type="InterPro" id="IPR020084">
    <property type="entry name" value="NUDIX_hydrolase_CS"/>
</dbReference>
<feature type="short sequence motif" description="Nudix box" evidence="4">
    <location>
        <begin position="38"/>
        <end position="59"/>
    </location>
</feature>
<evidence type="ECO:0000256" key="2">
    <source>
        <dbReference type="ARBA" id="ARBA00001946"/>
    </source>
</evidence>
<dbReference type="GO" id="GO:0005737">
    <property type="term" value="C:cytoplasm"/>
    <property type="evidence" value="ECO:0007669"/>
    <property type="project" value="TreeGrafter"/>
</dbReference>
<dbReference type="PANTHER" id="PTHR23114">
    <property type="entry name" value="M7GPPPN-MRNA HYDROLASE"/>
    <property type="match status" value="1"/>
</dbReference>
<evidence type="ECO:0000313" key="6">
    <source>
        <dbReference type="EMBL" id="PHM72127.1"/>
    </source>
</evidence>
<dbReference type="GO" id="GO:0034353">
    <property type="term" value="F:mRNA 5'-diphosphatase activity"/>
    <property type="evidence" value="ECO:0007669"/>
    <property type="project" value="TreeGrafter"/>
</dbReference>
<comment type="cofactor">
    <cofactor evidence="4">
        <name>a divalent metal cation</name>
        <dbReference type="ChEBI" id="CHEBI:60240"/>
    </cofactor>
</comment>
<comment type="cofactor">
    <cofactor evidence="2">
        <name>Mg(2+)</name>
        <dbReference type="ChEBI" id="CHEBI:18420"/>
    </cofactor>
</comment>
<dbReference type="FunFam" id="3.90.79.10:FF:000001">
    <property type="entry name" value="RNA pyrophosphohydrolase"/>
    <property type="match status" value="1"/>
</dbReference>
<dbReference type="PROSITE" id="PS51462">
    <property type="entry name" value="NUDIX"/>
    <property type="match status" value="1"/>
</dbReference>
<dbReference type="InterPro" id="IPR000086">
    <property type="entry name" value="NUDIX_hydrolase_dom"/>
</dbReference>
<keyword evidence="7" id="KW-1185">Reference proteome</keyword>
<dbReference type="HAMAP" id="MF_00298">
    <property type="entry name" value="Nudix_RppH"/>
    <property type="match status" value="1"/>
</dbReference>
<dbReference type="NCBIfam" id="NF001937">
    <property type="entry name" value="PRK00714.1-4"/>
    <property type="match status" value="1"/>
</dbReference>
<comment type="caution">
    <text evidence="6">The sequence shown here is derived from an EMBL/GenBank/DDBJ whole genome shotgun (WGS) entry which is preliminary data.</text>
</comment>
<evidence type="ECO:0000256" key="3">
    <source>
        <dbReference type="ARBA" id="ARBA00022801"/>
    </source>
</evidence>
<proteinExistence type="inferred from homology"/>
<dbReference type="AlphaFoldDB" id="A0A2D0L9M6"/>
<dbReference type="InterPro" id="IPR022927">
    <property type="entry name" value="RppH"/>
</dbReference>
<dbReference type="OrthoDB" id="9816040at2"/>
<accession>A0A2D0L9M6</accession>
<dbReference type="Gene3D" id="3.90.79.10">
    <property type="entry name" value="Nucleoside Triphosphate Pyrophosphohydrolase"/>
    <property type="match status" value="1"/>
</dbReference>
<dbReference type="EC" id="3.6.1.-" evidence="4"/>
<dbReference type="PROSITE" id="PS00893">
    <property type="entry name" value="NUDIX_BOX"/>
    <property type="match status" value="1"/>
</dbReference>